<evidence type="ECO:0000256" key="2">
    <source>
        <dbReference type="ARBA" id="ARBA00023186"/>
    </source>
</evidence>
<evidence type="ECO:0000313" key="4">
    <source>
        <dbReference type="EnsemblProtists" id="EOD18579"/>
    </source>
</evidence>
<dbReference type="GeneID" id="17264126"/>
<comment type="similarity">
    <text evidence="1">Belongs to the prefoldin subunit beta family.</text>
</comment>
<name>A0A0D3J4Z4_EMIH1</name>
<dbReference type="GO" id="GO:0006457">
    <property type="term" value="P:protein folding"/>
    <property type="evidence" value="ECO:0007669"/>
    <property type="project" value="InterPro"/>
</dbReference>
<dbReference type="PANTHER" id="PTHR21100:SF9">
    <property type="entry name" value="PREFOLDIN SUBUNIT 4"/>
    <property type="match status" value="1"/>
</dbReference>
<dbReference type="GO" id="GO:0051082">
    <property type="term" value="F:unfolded protein binding"/>
    <property type="evidence" value="ECO:0007669"/>
    <property type="project" value="InterPro"/>
</dbReference>
<evidence type="ECO:0000313" key="5">
    <source>
        <dbReference type="Proteomes" id="UP000013827"/>
    </source>
</evidence>
<dbReference type="Pfam" id="PF01920">
    <property type="entry name" value="Prefoldin_2"/>
    <property type="match status" value="1"/>
</dbReference>
<reference evidence="5" key="1">
    <citation type="journal article" date="2013" name="Nature">
        <title>Pan genome of the phytoplankton Emiliania underpins its global distribution.</title>
        <authorList>
            <person name="Read B.A."/>
            <person name="Kegel J."/>
            <person name="Klute M.J."/>
            <person name="Kuo A."/>
            <person name="Lefebvre S.C."/>
            <person name="Maumus F."/>
            <person name="Mayer C."/>
            <person name="Miller J."/>
            <person name="Monier A."/>
            <person name="Salamov A."/>
            <person name="Young J."/>
            <person name="Aguilar M."/>
            <person name="Claverie J.M."/>
            <person name="Frickenhaus S."/>
            <person name="Gonzalez K."/>
            <person name="Herman E.K."/>
            <person name="Lin Y.C."/>
            <person name="Napier J."/>
            <person name="Ogata H."/>
            <person name="Sarno A.F."/>
            <person name="Shmutz J."/>
            <person name="Schroeder D."/>
            <person name="de Vargas C."/>
            <person name="Verret F."/>
            <person name="von Dassow P."/>
            <person name="Valentin K."/>
            <person name="Van de Peer Y."/>
            <person name="Wheeler G."/>
            <person name="Dacks J.B."/>
            <person name="Delwiche C.F."/>
            <person name="Dyhrman S.T."/>
            <person name="Glockner G."/>
            <person name="John U."/>
            <person name="Richards T."/>
            <person name="Worden A.Z."/>
            <person name="Zhang X."/>
            <person name="Grigoriev I.V."/>
            <person name="Allen A.E."/>
            <person name="Bidle K."/>
            <person name="Borodovsky M."/>
            <person name="Bowler C."/>
            <person name="Brownlee C."/>
            <person name="Cock J.M."/>
            <person name="Elias M."/>
            <person name="Gladyshev V.N."/>
            <person name="Groth M."/>
            <person name="Guda C."/>
            <person name="Hadaegh A."/>
            <person name="Iglesias-Rodriguez M.D."/>
            <person name="Jenkins J."/>
            <person name="Jones B.M."/>
            <person name="Lawson T."/>
            <person name="Leese F."/>
            <person name="Lindquist E."/>
            <person name="Lobanov A."/>
            <person name="Lomsadze A."/>
            <person name="Malik S.B."/>
            <person name="Marsh M.E."/>
            <person name="Mackinder L."/>
            <person name="Mock T."/>
            <person name="Mueller-Roeber B."/>
            <person name="Pagarete A."/>
            <person name="Parker M."/>
            <person name="Probert I."/>
            <person name="Quesneville H."/>
            <person name="Raines C."/>
            <person name="Rensing S.A."/>
            <person name="Riano-Pachon D.M."/>
            <person name="Richier S."/>
            <person name="Rokitta S."/>
            <person name="Shiraiwa Y."/>
            <person name="Soanes D.M."/>
            <person name="van der Giezen M."/>
            <person name="Wahlund T.M."/>
            <person name="Williams B."/>
            <person name="Wilson W."/>
            <person name="Wolfe G."/>
            <person name="Wurch L.L."/>
        </authorList>
    </citation>
    <scope>NUCLEOTIDE SEQUENCE</scope>
</reference>
<keyword evidence="3" id="KW-0175">Coiled coil</keyword>
<dbReference type="GO" id="GO:0016272">
    <property type="term" value="C:prefoldin complex"/>
    <property type="evidence" value="ECO:0007669"/>
    <property type="project" value="InterPro"/>
</dbReference>
<dbReference type="STRING" id="2903.R1ECI5"/>
<keyword evidence="5" id="KW-1185">Reference proteome</keyword>
<dbReference type="Proteomes" id="UP000013827">
    <property type="component" value="Unassembled WGS sequence"/>
</dbReference>
<reference evidence="4" key="2">
    <citation type="submission" date="2024-10" db="UniProtKB">
        <authorList>
            <consortium name="EnsemblProtists"/>
        </authorList>
    </citation>
    <scope>IDENTIFICATION</scope>
</reference>
<protein>
    <submittedName>
        <fullName evidence="4">Uncharacterized protein</fullName>
    </submittedName>
</protein>
<proteinExistence type="inferred from homology"/>
<dbReference type="RefSeq" id="XP_005771008.1">
    <property type="nucleotide sequence ID" value="XM_005770951.1"/>
</dbReference>
<dbReference type="KEGG" id="ehx:EMIHUDRAFT_255842"/>
<dbReference type="HOGENOM" id="CLU_2532211_0_0_1"/>
<organism evidence="4 5">
    <name type="scientific">Emiliania huxleyi (strain CCMP1516)</name>
    <dbReference type="NCBI Taxonomy" id="280463"/>
    <lineage>
        <taxon>Eukaryota</taxon>
        <taxon>Haptista</taxon>
        <taxon>Haptophyta</taxon>
        <taxon>Prymnesiophyceae</taxon>
        <taxon>Isochrysidales</taxon>
        <taxon>Noelaerhabdaceae</taxon>
        <taxon>Emiliania</taxon>
    </lineage>
</organism>
<evidence type="ECO:0000256" key="3">
    <source>
        <dbReference type="SAM" id="Coils"/>
    </source>
</evidence>
<evidence type="ECO:0000256" key="1">
    <source>
        <dbReference type="ARBA" id="ARBA00008045"/>
    </source>
</evidence>
<dbReference type="InterPro" id="IPR016661">
    <property type="entry name" value="PFDN4"/>
</dbReference>
<dbReference type="AlphaFoldDB" id="A0A0D3J4Z4"/>
<keyword evidence="2" id="KW-0143">Chaperone</keyword>
<dbReference type="PaxDb" id="2903-EOD18579"/>
<dbReference type="PANTHER" id="PTHR21100">
    <property type="entry name" value="PREFOLDIN SUBUNIT 4"/>
    <property type="match status" value="1"/>
</dbReference>
<dbReference type="InterPro" id="IPR002777">
    <property type="entry name" value="PFD_beta-like"/>
</dbReference>
<feature type="coiled-coil region" evidence="3">
    <location>
        <begin position="26"/>
        <end position="56"/>
    </location>
</feature>
<accession>A0A0D3J4Z4</accession>
<sequence length="84" mass="9463">MVRGGTYSARLEDQQALELVLAINQFGRLNTRMHELEDEIKEKRSQHDQLDDAANELILADDDEPVRCATVAARLTSAPRQASR</sequence>
<dbReference type="EnsemblProtists" id="EOD18579">
    <property type="protein sequence ID" value="EOD18579"/>
    <property type="gene ID" value="EMIHUDRAFT_255842"/>
</dbReference>
<dbReference type="GO" id="GO:0005737">
    <property type="term" value="C:cytoplasm"/>
    <property type="evidence" value="ECO:0007669"/>
    <property type="project" value="TreeGrafter"/>
</dbReference>